<keyword evidence="3" id="KW-1185">Reference proteome</keyword>
<dbReference type="Pfam" id="PF04749">
    <property type="entry name" value="PLAC8"/>
    <property type="match status" value="1"/>
</dbReference>
<feature type="transmembrane region" description="Helical" evidence="1">
    <location>
        <begin position="188"/>
        <end position="207"/>
    </location>
</feature>
<reference evidence="2" key="1">
    <citation type="journal article" date="2020" name="bioRxiv">
        <title>Hybrid origin of Populus tomentosa Carr. identified through genome sequencing and phylogenomic analysis.</title>
        <authorList>
            <person name="An X."/>
            <person name="Gao K."/>
            <person name="Chen Z."/>
            <person name="Li J."/>
            <person name="Yang X."/>
            <person name="Yang X."/>
            <person name="Zhou J."/>
            <person name="Guo T."/>
            <person name="Zhao T."/>
            <person name="Huang S."/>
            <person name="Miao D."/>
            <person name="Khan W.U."/>
            <person name="Rao P."/>
            <person name="Ye M."/>
            <person name="Lei B."/>
            <person name="Liao W."/>
            <person name="Wang J."/>
            <person name="Ji L."/>
            <person name="Li Y."/>
            <person name="Guo B."/>
            <person name="Mustafa N.S."/>
            <person name="Li S."/>
            <person name="Yun Q."/>
            <person name="Keller S.R."/>
            <person name="Mao J."/>
            <person name="Zhang R."/>
            <person name="Strauss S.H."/>
        </authorList>
    </citation>
    <scope>NUCLEOTIDE SEQUENCE</scope>
    <source>
        <strain evidence="2">GM15</strain>
        <tissue evidence="2">Leaf</tissue>
    </source>
</reference>
<evidence type="ECO:0000313" key="2">
    <source>
        <dbReference type="EMBL" id="KAG6764292.1"/>
    </source>
</evidence>
<name>A0A8X7ZAE8_POPTO</name>
<evidence type="ECO:0000256" key="1">
    <source>
        <dbReference type="SAM" id="Phobius"/>
    </source>
</evidence>
<organism evidence="2 3">
    <name type="scientific">Populus tomentosa</name>
    <name type="common">Chinese white poplar</name>
    <dbReference type="NCBI Taxonomy" id="118781"/>
    <lineage>
        <taxon>Eukaryota</taxon>
        <taxon>Viridiplantae</taxon>
        <taxon>Streptophyta</taxon>
        <taxon>Embryophyta</taxon>
        <taxon>Tracheophyta</taxon>
        <taxon>Spermatophyta</taxon>
        <taxon>Magnoliopsida</taxon>
        <taxon>eudicotyledons</taxon>
        <taxon>Gunneridae</taxon>
        <taxon>Pentapetalae</taxon>
        <taxon>rosids</taxon>
        <taxon>fabids</taxon>
        <taxon>Malpighiales</taxon>
        <taxon>Salicaceae</taxon>
        <taxon>Saliceae</taxon>
        <taxon>Populus</taxon>
    </lineage>
</organism>
<sequence length="281" mass="31635">MLLGDGTVDFANILPFSEPSFSGLLRPKVELVRDYYLCQSSWKCRGTRLVMMNLVLVHKVSVRAAAKSDFHQTGHQLRPRSELPVKSPRVMYPSEKDTAHEMNQKPSPPLPEPVTGYPAGPFTNQHHNEIHSHPIQHQQQQPGRWSSGLCDCFSDIPNCCITCWCPCITFGQIAEIVDKGTTSCAVSGAIYGVLLWFTGCPCIYSCLYRTKMRKQLMFEDRPCNDCLVHFCCDACALCQEYRELKHRGFDMTMGWQGNVERQNGGVTMIASAPPVEQGMKR</sequence>
<dbReference type="Proteomes" id="UP000886885">
    <property type="component" value="Chromosome 8D"/>
</dbReference>
<keyword evidence="1" id="KW-0812">Transmembrane</keyword>
<dbReference type="EMBL" id="JAAWWB010000016">
    <property type="protein sequence ID" value="KAG6764292.1"/>
    <property type="molecule type" value="Genomic_DNA"/>
</dbReference>
<keyword evidence="1" id="KW-1133">Transmembrane helix</keyword>
<dbReference type="InterPro" id="IPR006461">
    <property type="entry name" value="PLAC_motif_containing"/>
</dbReference>
<dbReference type="NCBIfam" id="TIGR01571">
    <property type="entry name" value="A_thal_Cys_rich"/>
    <property type="match status" value="1"/>
</dbReference>
<accession>A0A8X7ZAE8</accession>
<dbReference type="OrthoDB" id="1045822at2759"/>
<keyword evidence="1" id="KW-0472">Membrane</keyword>
<dbReference type="AlphaFoldDB" id="A0A8X7ZAE8"/>
<evidence type="ECO:0008006" key="4">
    <source>
        <dbReference type="Google" id="ProtNLM"/>
    </source>
</evidence>
<protein>
    <recommendedName>
        <fullName evidence="4">PLAC8 family protein</fullName>
    </recommendedName>
</protein>
<gene>
    <name evidence="2" type="ORF">POTOM_031756</name>
</gene>
<proteinExistence type="predicted"/>
<dbReference type="PANTHER" id="PTHR15907">
    <property type="entry name" value="DUF614 FAMILY PROTEIN-RELATED"/>
    <property type="match status" value="1"/>
</dbReference>
<evidence type="ECO:0000313" key="3">
    <source>
        <dbReference type="Proteomes" id="UP000886885"/>
    </source>
</evidence>
<comment type="caution">
    <text evidence="2">The sequence shown here is derived from an EMBL/GenBank/DDBJ whole genome shotgun (WGS) entry which is preliminary data.</text>
</comment>